<dbReference type="SMART" id="SM00530">
    <property type="entry name" value="HTH_XRE"/>
    <property type="match status" value="1"/>
</dbReference>
<reference evidence="2" key="1">
    <citation type="submission" date="2019-09" db="EMBL/GenBank/DDBJ databases">
        <title>Draft genome sequences of 48 bacterial type strains from the CCUG.</title>
        <authorList>
            <person name="Tunovic T."/>
            <person name="Pineiro-Iglesias B."/>
            <person name="Unosson C."/>
            <person name="Inganas E."/>
            <person name="Ohlen M."/>
            <person name="Cardew S."/>
            <person name="Jensie-Markopoulos S."/>
            <person name="Salva-Serra F."/>
            <person name="Jaen-Luchoro D."/>
            <person name="Karlsson R."/>
            <person name="Svensson-Stadler L."/>
            <person name="Chun J."/>
            <person name="Moore E."/>
        </authorList>
    </citation>
    <scope>NUCLEOTIDE SEQUENCE</scope>
    <source>
        <strain evidence="2">CCUG 50899</strain>
    </source>
</reference>
<dbReference type="InterPro" id="IPR001387">
    <property type="entry name" value="Cro/C1-type_HTH"/>
</dbReference>
<dbReference type="EMBL" id="VZPE01000014">
    <property type="protein sequence ID" value="KAB0566122.1"/>
    <property type="molecule type" value="Genomic_DNA"/>
</dbReference>
<name>A0A643EWA6_9HYPH</name>
<evidence type="ECO:0000259" key="1">
    <source>
        <dbReference type="PROSITE" id="PS50943"/>
    </source>
</evidence>
<proteinExistence type="predicted"/>
<sequence length="85" mass="9612">MKRDRPSPLRERLARNIRAQRTVLGMSQDELAYRAEMHRTNVSAIERGVRNVSLDNLYFLAKALEISPSRLIDENASADVSAEGN</sequence>
<accession>A0A643EWA6</accession>
<dbReference type="Pfam" id="PF01381">
    <property type="entry name" value="HTH_3"/>
    <property type="match status" value="1"/>
</dbReference>
<dbReference type="PROSITE" id="PS50943">
    <property type="entry name" value="HTH_CROC1"/>
    <property type="match status" value="1"/>
</dbReference>
<dbReference type="CDD" id="cd00093">
    <property type="entry name" value="HTH_XRE"/>
    <property type="match status" value="1"/>
</dbReference>
<dbReference type="InterPro" id="IPR010982">
    <property type="entry name" value="Lambda_DNA-bd_dom_sf"/>
</dbReference>
<gene>
    <name evidence="2" type="ORF">F7Q93_22020</name>
</gene>
<dbReference type="AlphaFoldDB" id="A0A643EWA6"/>
<dbReference type="RefSeq" id="WP_128094915.1">
    <property type="nucleotide sequence ID" value="NZ_VZPE01000014.1"/>
</dbReference>
<dbReference type="SUPFAM" id="SSF47413">
    <property type="entry name" value="lambda repressor-like DNA-binding domains"/>
    <property type="match status" value="1"/>
</dbReference>
<dbReference type="GO" id="GO:0003677">
    <property type="term" value="F:DNA binding"/>
    <property type="evidence" value="ECO:0007669"/>
    <property type="project" value="InterPro"/>
</dbReference>
<protein>
    <submittedName>
        <fullName evidence="2">Helix-turn-helix transcriptional regulator</fullName>
    </submittedName>
</protein>
<evidence type="ECO:0000313" key="2">
    <source>
        <dbReference type="EMBL" id="KAB0566122.1"/>
    </source>
</evidence>
<organism evidence="2">
    <name type="scientific">Brucella pituitosa</name>
    <dbReference type="NCBI Taxonomy" id="571256"/>
    <lineage>
        <taxon>Bacteria</taxon>
        <taxon>Pseudomonadati</taxon>
        <taxon>Pseudomonadota</taxon>
        <taxon>Alphaproteobacteria</taxon>
        <taxon>Hyphomicrobiales</taxon>
        <taxon>Brucellaceae</taxon>
        <taxon>Brucella/Ochrobactrum group</taxon>
        <taxon>Brucella</taxon>
    </lineage>
</organism>
<comment type="caution">
    <text evidence="2">The sequence shown here is derived from an EMBL/GenBank/DDBJ whole genome shotgun (WGS) entry which is preliminary data.</text>
</comment>
<dbReference type="Gene3D" id="1.10.260.40">
    <property type="entry name" value="lambda repressor-like DNA-binding domains"/>
    <property type="match status" value="1"/>
</dbReference>
<feature type="domain" description="HTH cro/C1-type" evidence="1">
    <location>
        <begin position="17"/>
        <end position="71"/>
    </location>
</feature>